<evidence type="ECO:0000313" key="3">
    <source>
        <dbReference type="Proteomes" id="UP001064087"/>
    </source>
</evidence>
<feature type="signal peptide" evidence="1">
    <location>
        <begin position="1"/>
        <end position="25"/>
    </location>
</feature>
<evidence type="ECO:0008006" key="4">
    <source>
        <dbReference type="Google" id="ProtNLM"/>
    </source>
</evidence>
<reference evidence="2" key="1">
    <citation type="submission" date="2022-10" db="EMBL/GenBank/DDBJ databases">
        <title>Roseovarius pelagicus sp. nov., isolated from Arctic seawater.</title>
        <authorList>
            <person name="Hong Y.W."/>
            <person name="Hwang C.Y."/>
        </authorList>
    </citation>
    <scope>NUCLEOTIDE SEQUENCE</scope>
    <source>
        <strain evidence="2">HL-MP18</strain>
    </source>
</reference>
<keyword evidence="3" id="KW-1185">Reference proteome</keyword>
<dbReference type="Proteomes" id="UP001064087">
    <property type="component" value="Chromosome"/>
</dbReference>
<name>A0ABY6D777_9RHOB</name>
<keyword evidence="1" id="KW-0732">Signal</keyword>
<evidence type="ECO:0000256" key="1">
    <source>
        <dbReference type="SAM" id="SignalP"/>
    </source>
</evidence>
<protein>
    <recommendedName>
        <fullName evidence="4">Invasion protein IalB, involved in pathogenesis</fullName>
    </recommendedName>
</protein>
<feature type="chain" id="PRO_5046211274" description="Invasion protein IalB, involved in pathogenesis" evidence="1">
    <location>
        <begin position="26"/>
        <end position="255"/>
    </location>
</feature>
<sequence>MKPAWATLFFLTIVAVSAQTQTASADDGFCTAQAQDVLASLNGSWTLRQKAGVARAGGVPIPIPLPAHPPQQMEMDAWDNFGFSVLSGQGQSMVMLPAVSDAVAEHIDTTTDSGMETVHADVAGCDWAAMPTLVGTNTYALQGPGGDALTVVDMEVAKAKFSDEYGVTVVVCPNPDTDSMFDDPISVGGLFGVKIIPRNDKEQCAPAMARVGSNEMEMTIFLRFDSANSAAGLLSFRGEMNGSAFSASAPLTMSR</sequence>
<dbReference type="EMBL" id="CP106738">
    <property type="protein sequence ID" value="UXX81985.1"/>
    <property type="molecule type" value="Genomic_DNA"/>
</dbReference>
<dbReference type="RefSeq" id="WP_263047044.1">
    <property type="nucleotide sequence ID" value="NZ_CP106738.1"/>
</dbReference>
<evidence type="ECO:0000313" key="2">
    <source>
        <dbReference type="EMBL" id="UXX81985.1"/>
    </source>
</evidence>
<organism evidence="2 3">
    <name type="scientific">Roseovarius pelagicus</name>
    <dbReference type="NCBI Taxonomy" id="2980108"/>
    <lineage>
        <taxon>Bacteria</taxon>
        <taxon>Pseudomonadati</taxon>
        <taxon>Pseudomonadota</taxon>
        <taxon>Alphaproteobacteria</taxon>
        <taxon>Rhodobacterales</taxon>
        <taxon>Roseobacteraceae</taxon>
        <taxon>Roseovarius</taxon>
    </lineage>
</organism>
<accession>A0ABY6D777</accession>
<proteinExistence type="predicted"/>
<gene>
    <name evidence="2" type="ORF">N7U68_12750</name>
</gene>